<dbReference type="EC" id="5.4.99.12" evidence="3"/>
<dbReference type="Proteomes" id="UP001059985">
    <property type="component" value="Chromosome"/>
</dbReference>
<organism evidence="6 8">
    <name type="scientific">Neoehrlichia mikurensis</name>
    <dbReference type="NCBI Taxonomy" id="89586"/>
    <lineage>
        <taxon>Bacteria</taxon>
        <taxon>Pseudomonadati</taxon>
        <taxon>Pseudomonadota</taxon>
        <taxon>Alphaproteobacteria</taxon>
        <taxon>Rickettsiales</taxon>
        <taxon>Anaplasmataceae</taxon>
        <taxon>Candidatus Neoehrlichia</taxon>
    </lineage>
</organism>
<dbReference type="FunFam" id="3.30.70.580:FF:000001">
    <property type="entry name" value="tRNA pseudouridine synthase A"/>
    <property type="match status" value="1"/>
</dbReference>
<dbReference type="InterPro" id="IPR020097">
    <property type="entry name" value="PsdUridine_synth_TruA_a/b_dom"/>
</dbReference>
<dbReference type="AlphaFoldDB" id="A0A9Q9BUP8"/>
<evidence type="ECO:0000313" key="9">
    <source>
        <dbReference type="Proteomes" id="UP001059985"/>
    </source>
</evidence>
<evidence type="ECO:0000256" key="4">
    <source>
        <dbReference type="RuleBase" id="RU003792"/>
    </source>
</evidence>
<comment type="function">
    <text evidence="3">Formation of pseudouridine at positions 38, 39 and 40 in the anticodon stem and loop of transfer RNAs.</text>
</comment>
<dbReference type="CDD" id="cd02570">
    <property type="entry name" value="PseudoU_synth_EcTruA"/>
    <property type="match status" value="1"/>
</dbReference>
<feature type="domain" description="Pseudouridine synthase I TruA alpha/beta" evidence="5">
    <location>
        <begin position="7"/>
        <end position="104"/>
    </location>
</feature>
<evidence type="ECO:0000256" key="3">
    <source>
        <dbReference type="HAMAP-Rule" id="MF_00171"/>
    </source>
</evidence>
<evidence type="ECO:0000256" key="1">
    <source>
        <dbReference type="ARBA" id="ARBA00022694"/>
    </source>
</evidence>
<dbReference type="InterPro" id="IPR001406">
    <property type="entry name" value="PsdUridine_synth_TruA"/>
</dbReference>
<keyword evidence="1 3" id="KW-0819">tRNA processing</keyword>
<gene>
    <name evidence="3 6" type="primary">truA</name>
    <name evidence="7" type="ORF">LUA81_04645</name>
    <name evidence="6" type="ORF">LUA82_04695</name>
</gene>
<accession>A0A9Q9BUP8</accession>
<dbReference type="EMBL" id="CP089285">
    <property type="protein sequence ID" value="UTO56356.1"/>
    <property type="molecule type" value="Genomic_DNA"/>
</dbReference>
<dbReference type="Pfam" id="PF01416">
    <property type="entry name" value="PseudoU_synth_1"/>
    <property type="match status" value="2"/>
</dbReference>
<dbReference type="HAMAP" id="MF_00171">
    <property type="entry name" value="TruA"/>
    <property type="match status" value="1"/>
</dbReference>
<evidence type="ECO:0000256" key="2">
    <source>
        <dbReference type="ARBA" id="ARBA00023235"/>
    </source>
</evidence>
<dbReference type="PANTHER" id="PTHR11142:SF0">
    <property type="entry name" value="TRNA PSEUDOURIDINE SYNTHASE-LIKE 1"/>
    <property type="match status" value="1"/>
</dbReference>
<keyword evidence="2 3" id="KW-0413">Isomerase</keyword>
<reference evidence="6" key="1">
    <citation type="journal article" date="2022" name="Microorganisms">
        <title>Assembly and Comparison of Ca. Neoehrlichia mikurensis Genomes.</title>
        <authorList>
            <person name="Azagi T."/>
            <person name="Dirks R.P."/>
            <person name="Yebra-Pimentel E.S."/>
            <person name="Schaap P.J."/>
            <person name="Koehorst J.J."/>
            <person name="Esser H.J."/>
            <person name="Sprong H."/>
        </authorList>
    </citation>
    <scope>NUCLEOTIDE SEQUENCE</scope>
    <source>
        <strain evidence="7">18-2804</strain>
        <strain evidence="6">18-2837</strain>
    </source>
</reference>
<dbReference type="RefSeq" id="WP_218194028.1">
    <property type="nucleotide sequence ID" value="NZ_CP054597.1"/>
</dbReference>
<dbReference type="EMBL" id="CP089286">
    <property type="protein sequence ID" value="UTO55436.1"/>
    <property type="molecule type" value="Genomic_DNA"/>
</dbReference>
<feature type="domain" description="Pseudouridine synthase I TruA alpha/beta" evidence="5">
    <location>
        <begin position="144"/>
        <end position="245"/>
    </location>
</feature>
<keyword evidence="9" id="KW-1185">Reference proteome</keyword>
<feature type="binding site" evidence="3">
    <location>
        <position position="111"/>
    </location>
    <ligand>
        <name>substrate</name>
    </ligand>
</feature>
<name>A0A9Q9BUP8_9RICK</name>
<evidence type="ECO:0000313" key="8">
    <source>
        <dbReference type="Proteomes" id="UP001059822"/>
    </source>
</evidence>
<dbReference type="NCBIfam" id="TIGR00071">
    <property type="entry name" value="hisT_truA"/>
    <property type="match status" value="1"/>
</dbReference>
<sequence length="245" mass="28250">MRYKITIEYDGSGFSGWQRQKHTNKSIQEVIENAIFNFSQQHTTVYAGGRTDAGVHALEQVAHFDLITHLDDYVIRNAINYHLRPNAISILSVEKVNNEFHARFCAKKRHYLYKITNRYAPIAIDYNRTWHIPTPLNINNMIQAASYIIGKNNLSSFRSKTCQSKSPIKTIDNITITKKNQYIYIYISALSFLYKQVRIITGTLVQCGKELFLPIHMLDILKQKNRAAAGETAPPYGLYLIKIDY</sequence>
<comment type="similarity">
    <text evidence="3 4">Belongs to the tRNA pseudouridine synthase TruA family.</text>
</comment>
<proteinExistence type="inferred from homology"/>
<comment type="caution">
    <text evidence="3">Lacks conserved residue(s) required for the propagation of feature annotation.</text>
</comment>
<protein>
    <recommendedName>
        <fullName evidence="3">tRNA pseudouridine synthase A</fullName>
        <ecNumber evidence="3">5.4.99.12</ecNumber>
    </recommendedName>
    <alternativeName>
        <fullName evidence="3">tRNA pseudouridine(38-40) synthase</fullName>
    </alternativeName>
    <alternativeName>
        <fullName evidence="3">tRNA pseudouridylate synthase I</fullName>
    </alternativeName>
    <alternativeName>
        <fullName evidence="3">tRNA-uridine isomerase I</fullName>
    </alternativeName>
</protein>
<feature type="active site" description="Nucleophile" evidence="3">
    <location>
        <position position="52"/>
    </location>
</feature>
<dbReference type="GO" id="GO:0003723">
    <property type="term" value="F:RNA binding"/>
    <property type="evidence" value="ECO:0007669"/>
    <property type="project" value="InterPro"/>
</dbReference>
<comment type="subunit">
    <text evidence="3">Homodimer.</text>
</comment>
<dbReference type="Proteomes" id="UP001059822">
    <property type="component" value="Chromosome"/>
</dbReference>
<dbReference type="PANTHER" id="PTHR11142">
    <property type="entry name" value="PSEUDOURIDYLATE SYNTHASE"/>
    <property type="match status" value="1"/>
</dbReference>
<dbReference type="PIRSF" id="PIRSF001430">
    <property type="entry name" value="tRNA_psdUrid_synth"/>
    <property type="match status" value="1"/>
</dbReference>
<evidence type="ECO:0000259" key="5">
    <source>
        <dbReference type="Pfam" id="PF01416"/>
    </source>
</evidence>
<dbReference type="GO" id="GO:0160147">
    <property type="term" value="F:tRNA pseudouridine(38-40) synthase activity"/>
    <property type="evidence" value="ECO:0007669"/>
    <property type="project" value="UniProtKB-EC"/>
</dbReference>
<comment type="catalytic activity">
    <reaction evidence="3 4">
        <text>uridine(38/39/40) in tRNA = pseudouridine(38/39/40) in tRNA</text>
        <dbReference type="Rhea" id="RHEA:22376"/>
        <dbReference type="Rhea" id="RHEA-COMP:10085"/>
        <dbReference type="Rhea" id="RHEA-COMP:10087"/>
        <dbReference type="ChEBI" id="CHEBI:65314"/>
        <dbReference type="ChEBI" id="CHEBI:65315"/>
        <dbReference type="EC" id="5.4.99.12"/>
    </reaction>
</comment>
<dbReference type="GO" id="GO:0031119">
    <property type="term" value="P:tRNA pseudouridine synthesis"/>
    <property type="evidence" value="ECO:0007669"/>
    <property type="project" value="UniProtKB-UniRule"/>
</dbReference>
<evidence type="ECO:0000313" key="6">
    <source>
        <dbReference type="EMBL" id="UTO55436.1"/>
    </source>
</evidence>
<evidence type="ECO:0000313" key="7">
    <source>
        <dbReference type="EMBL" id="UTO56356.1"/>
    </source>
</evidence>